<feature type="compositionally biased region" description="Low complexity" evidence="1">
    <location>
        <begin position="214"/>
        <end position="250"/>
    </location>
</feature>
<organism evidence="2 3">
    <name type="scientific">Bursaphelenchus okinawaensis</name>
    <dbReference type="NCBI Taxonomy" id="465554"/>
    <lineage>
        <taxon>Eukaryota</taxon>
        <taxon>Metazoa</taxon>
        <taxon>Ecdysozoa</taxon>
        <taxon>Nematoda</taxon>
        <taxon>Chromadorea</taxon>
        <taxon>Rhabditida</taxon>
        <taxon>Tylenchina</taxon>
        <taxon>Tylenchomorpha</taxon>
        <taxon>Aphelenchoidea</taxon>
        <taxon>Aphelenchoididae</taxon>
        <taxon>Bursaphelenchus</taxon>
    </lineage>
</organism>
<feature type="region of interest" description="Disordered" evidence="1">
    <location>
        <begin position="214"/>
        <end position="260"/>
    </location>
</feature>
<comment type="caution">
    <text evidence="2">The sequence shown here is derived from an EMBL/GenBank/DDBJ whole genome shotgun (WGS) entry which is preliminary data.</text>
</comment>
<evidence type="ECO:0000313" key="2">
    <source>
        <dbReference type="EMBL" id="CAD5213913.1"/>
    </source>
</evidence>
<dbReference type="EMBL" id="CAJFDH010000003">
    <property type="protein sequence ID" value="CAD5213913.1"/>
    <property type="molecule type" value="Genomic_DNA"/>
</dbReference>
<evidence type="ECO:0000313" key="3">
    <source>
        <dbReference type="Proteomes" id="UP000614601"/>
    </source>
</evidence>
<dbReference type="Proteomes" id="UP000783686">
    <property type="component" value="Unassembled WGS sequence"/>
</dbReference>
<accession>A0A811KDU4</accession>
<keyword evidence="3" id="KW-1185">Reference proteome</keyword>
<feature type="compositionally biased region" description="Polar residues" evidence="1">
    <location>
        <begin position="251"/>
        <end position="260"/>
    </location>
</feature>
<gene>
    <name evidence="2" type="ORF">BOKJ2_LOCUS5330</name>
</gene>
<proteinExistence type="predicted"/>
<dbReference type="EMBL" id="CAJFCW020000003">
    <property type="protein sequence ID" value="CAG9101763.1"/>
    <property type="molecule type" value="Genomic_DNA"/>
</dbReference>
<dbReference type="Proteomes" id="UP000614601">
    <property type="component" value="Unassembled WGS sequence"/>
</dbReference>
<sequence>MEFTFRLYDYSGDGRLNEDIWYGNNVSGFKLVSHKNPKCPIDCGQYMNVSVSMGNGSKPNVIGIKKVPNHDVFEISVLKDGGFKYDYIKTKNTSKVYLLNDIVVIDQMCEGNKQLQIYNITQGNVSTNIVAKQPICGQTVVIDDHVWYYEKAKYFGLNNNYWIEEGFFKKNFNTYYGDGKQFTGFYKVHDLLPSELKIHKNLYVQFLRNDTRTTTSTQSTTGTTNTTKDASNTTSTSTTSSDETSGDNSTVSTTPKQLPNEATTILSDSELAASHAANLLETCSLTKVLYDYHNVLDIDVLQYEYENGNINVNYYKNYLTTRNLTSTTIPVNESMTLFVAFLAENGQDPTNFYFSHVAGKETKIYSHINNTITLLAKTETGQALVLHDRIFTYDCNDKYYLYAFDGTRFMPLWNRDDFDCAYQVSTGDEFRIFVTKGHICMSAVPEKTVTRFKECEFFKFNYFTKARLAQTRFLSLYYIASMAECGLSLSDNEARSIFIRFILKPKKMVKSTTASVKWSMLLTLLMAYWMTV</sequence>
<name>A0A811KDU4_9BILA</name>
<protein>
    <submittedName>
        <fullName evidence="2">Uncharacterized protein</fullName>
    </submittedName>
</protein>
<evidence type="ECO:0000256" key="1">
    <source>
        <dbReference type="SAM" id="MobiDB-lite"/>
    </source>
</evidence>
<dbReference type="AlphaFoldDB" id="A0A811KDU4"/>
<reference evidence="2" key="1">
    <citation type="submission" date="2020-09" db="EMBL/GenBank/DDBJ databases">
        <authorList>
            <person name="Kikuchi T."/>
        </authorList>
    </citation>
    <scope>NUCLEOTIDE SEQUENCE</scope>
    <source>
        <strain evidence="2">SH1</strain>
    </source>
</reference>